<evidence type="ECO:0000313" key="15">
    <source>
        <dbReference type="EMBL" id="KPU79458.1"/>
    </source>
</evidence>
<evidence type="ECO:0000256" key="10">
    <source>
        <dbReference type="ARBA" id="ARBA00023004"/>
    </source>
</evidence>
<keyword evidence="10 13" id="KW-0408">Iron</keyword>
<reference evidence="15 16" key="1">
    <citation type="journal article" date="2007" name="Nature">
        <title>Evolution of genes and genomes on the Drosophila phylogeny.</title>
        <authorList>
            <consortium name="Drosophila 12 Genomes Consortium"/>
            <person name="Clark A.G."/>
            <person name="Eisen M.B."/>
            <person name="Smith D.R."/>
            <person name="Bergman C.M."/>
            <person name="Oliver B."/>
            <person name="Markow T.A."/>
            <person name="Kaufman T.C."/>
            <person name="Kellis M."/>
            <person name="Gelbart W."/>
            <person name="Iyer V.N."/>
            <person name="Pollard D.A."/>
            <person name="Sackton T.B."/>
            <person name="Larracuente A.M."/>
            <person name="Singh N.D."/>
            <person name="Abad J.P."/>
            <person name="Abt D.N."/>
            <person name="Adryan B."/>
            <person name="Aguade M."/>
            <person name="Akashi H."/>
            <person name="Anderson W.W."/>
            <person name="Aquadro C.F."/>
            <person name="Ardell D.H."/>
            <person name="Arguello R."/>
            <person name="Artieri C.G."/>
            <person name="Barbash D.A."/>
            <person name="Barker D."/>
            <person name="Barsanti P."/>
            <person name="Batterham P."/>
            <person name="Batzoglou S."/>
            <person name="Begun D."/>
            <person name="Bhutkar A."/>
            <person name="Blanco E."/>
            <person name="Bosak S.A."/>
            <person name="Bradley R.K."/>
            <person name="Brand A.D."/>
            <person name="Brent M.R."/>
            <person name="Brooks A.N."/>
            <person name="Brown R.H."/>
            <person name="Butlin R.K."/>
            <person name="Caggese C."/>
            <person name="Calvi B.R."/>
            <person name="Bernardo de Carvalho A."/>
            <person name="Caspi A."/>
            <person name="Castrezana S."/>
            <person name="Celniker S.E."/>
            <person name="Chang J.L."/>
            <person name="Chapple C."/>
            <person name="Chatterji S."/>
            <person name="Chinwalla A."/>
            <person name="Civetta A."/>
            <person name="Clifton S.W."/>
            <person name="Comeron J.M."/>
            <person name="Costello J.C."/>
            <person name="Coyne J.A."/>
            <person name="Daub J."/>
            <person name="David R.G."/>
            <person name="Delcher A.L."/>
            <person name="Delehaunty K."/>
            <person name="Do C.B."/>
            <person name="Ebling H."/>
            <person name="Edwards K."/>
            <person name="Eickbush T."/>
            <person name="Evans J.D."/>
            <person name="Filipski A."/>
            <person name="Findeiss S."/>
            <person name="Freyhult E."/>
            <person name="Fulton L."/>
            <person name="Fulton R."/>
            <person name="Garcia A.C."/>
            <person name="Gardiner A."/>
            <person name="Garfield D.A."/>
            <person name="Garvin B.E."/>
            <person name="Gibson G."/>
            <person name="Gilbert D."/>
            <person name="Gnerre S."/>
            <person name="Godfrey J."/>
            <person name="Good R."/>
            <person name="Gotea V."/>
            <person name="Gravely B."/>
            <person name="Greenberg A.J."/>
            <person name="Griffiths-Jones S."/>
            <person name="Gross S."/>
            <person name="Guigo R."/>
            <person name="Gustafson E.A."/>
            <person name="Haerty W."/>
            <person name="Hahn M.W."/>
            <person name="Halligan D.L."/>
            <person name="Halpern A.L."/>
            <person name="Halter G.M."/>
            <person name="Han M.V."/>
            <person name="Heger A."/>
            <person name="Hillier L."/>
            <person name="Hinrichs A.S."/>
            <person name="Holmes I."/>
            <person name="Hoskins R.A."/>
            <person name="Hubisz M.J."/>
            <person name="Hultmark D."/>
            <person name="Huntley M.A."/>
            <person name="Jaffe D.B."/>
            <person name="Jagadeeshan S."/>
            <person name="Jeck W.R."/>
            <person name="Johnson J."/>
            <person name="Jones C.D."/>
            <person name="Jordan W.C."/>
            <person name="Karpen G.H."/>
            <person name="Kataoka E."/>
            <person name="Keightley P.D."/>
            <person name="Kheradpour P."/>
            <person name="Kirkness E.F."/>
            <person name="Koerich L.B."/>
            <person name="Kristiansen K."/>
            <person name="Kudrna D."/>
            <person name="Kulathinal R.J."/>
            <person name="Kumar S."/>
            <person name="Kwok R."/>
            <person name="Lander E."/>
            <person name="Langley C.H."/>
            <person name="Lapoint R."/>
            <person name="Lazzaro B.P."/>
            <person name="Lee S.J."/>
            <person name="Levesque L."/>
            <person name="Li R."/>
            <person name="Lin C.F."/>
            <person name="Lin M.F."/>
            <person name="Lindblad-Toh K."/>
            <person name="Llopart A."/>
            <person name="Long M."/>
            <person name="Low L."/>
            <person name="Lozovsky E."/>
            <person name="Lu J."/>
            <person name="Luo M."/>
            <person name="Machado C.A."/>
            <person name="Makalowski W."/>
            <person name="Marzo M."/>
            <person name="Matsuda M."/>
            <person name="Matzkin L."/>
            <person name="McAllister B."/>
            <person name="McBride C.S."/>
            <person name="McKernan B."/>
            <person name="McKernan K."/>
            <person name="Mendez-Lago M."/>
            <person name="Minx P."/>
            <person name="Mollenhauer M.U."/>
            <person name="Montooth K."/>
            <person name="Mount S.M."/>
            <person name="Mu X."/>
            <person name="Myers E."/>
            <person name="Negre B."/>
            <person name="Newfeld S."/>
            <person name="Nielsen R."/>
            <person name="Noor M.A."/>
            <person name="O'Grady P."/>
            <person name="Pachter L."/>
            <person name="Papaceit M."/>
            <person name="Parisi M.J."/>
            <person name="Parisi M."/>
            <person name="Parts L."/>
            <person name="Pedersen J.S."/>
            <person name="Pesole G."/>
            <person name="Phillippy A.M."/>
            <person name="Ponting C.P."/>
            <person name="Pop M."/>
            <person name="Porcelli D."/>
            <person name="Powell J.R."/>
            <person name="Prohaska S."/>
            <person name="Pruitt K."/>
            <person name="Puig M."/>
            <person name="Quesneville H."/>
            <person name="Ram K.R."/>
            <person name="Rand D."/>
            <person name="Rasmussen M.D."/>
            <person name="Reed L.K."/>
            <person name="Reenan R."/>
            <person name="Reily A."/>
            <person name="Remington K.A."/>
            <person name="Rieger T.T."/>
            <person name="Ritchie M.G."/>
            <person name="Robin C."/>
            <person name="Rogers Y.H."/>
            <person name="Rohde C."/>
            <person name="Rozas J."/>
            <person name="Rubenfield M.J."/>
            <person name="Ruiz A."/>
            <person name="Russo S."/>
            <person name="Salzberg S.L."/>
            <person name="Sanchez-Gracia A."/>
            <person name="Saranga D.J."/>
            <person name="Sato H."/>
            <person name="Schaeffer S.W."/>
            <person name="Schatz M.C."/>
            <person name="Schlenke T."/>
            <person name="Schwartz R."/>
            <person name="Segarra C."/>
            <person name="Singh R.S."/>
            <person name="Sirot L."/>
            <person name="Sirota M."/>
            <person name="Sisneros N.B."/>
            <person name="Smith C.D."/>
            <person name="Smith T.F."/>
            <person name="Spieth J."/>
            <person name="Stage D.E."/>
            <person name="Stark A."/>
            <person name="Stephan W."/>
            <person name="Strausberg R.L."/>
            <person name="Strempel S."/>
            <person name="Sturgill D."/>
            <person name="Sutton G."/>
            <person name="Sutton G.G."/>
            <person name="Tao W."/>
            <person name="Teichmann S."/>
            <person name="Tobari Y.N."/>
            <person name="Tomimura Y."/>
            <person name="Tsolas J.M."/>
            <person name="Valente V.L."/>
            <person name="Venter E."/>
            <person name="Venter J.C."/>
            <person name="Vicario S."/>
            <person name="Vieira F.G."/>
            <person name="Vilella A.J."/>
            <person name="Villasante A."/>
            <person name="Walenz B."/>
            <person name="Wang J."/>
            <person name="Wasserman M."/>
            <person name="Watts T."/>
            <person name="Wilson D."/>
            <person name="Wilson R.K."/>
            <person name="Wing R.A."/>
            <person name="Wolfner M.F."/>
            <person name="Wong A."/>
            <person name="Wong G.K."/>
            <person name="Wu C.I."/>
            <person name="Wu G."/>
            <person name="Yamamoto D."/>
            <person name="Yang H.P."/>
            <person name="Yang S.P."/>
            <person name="Yorke J.A."/>
            <person name="Yoshida K."/>
            <person name="Zdobnov E."/>
            <person name="Zhang P."/>
            <person name="Zhang Y."/>
            <person name="Zimin A.V."/>
            <person name="Baldwin J."/>
            <person name="Abdouelleil A."/>
            <person name="Abdulkadir J."/>
            <person name="Abebe A."/>
            <person name="Abera B."/>
            <person name="Abreu J."/>
            <person name="Acer S.C."/>
            <person name="Aftuck L."/>
            <person name="Alexander A."/>
            <person name="An P."/>
            <person name="Anderson E."/>
            <person name="Anderson S."/>
            <person name="Arachi H."/>
            <person name="Azer M."/>
            <person name="Bachantsang P."/>
            <person name="Barry A."/>
            <person name="Bayul T."/>
            <person name="Berlin A."/>
            <person name="Bessette D."/>
            <person name="Bloom T."/>
            <person name="Blye J."/>
            <person name="Boguslavskiy L."/>
            <person name="Bonnet C."/>
            <person name="Boukhgalter B."/>
            <person name="Bourzgui I."/>
            <person name="Brown A."/>
            <person name="Cahill P."/>
            <person name="Channer S."/>
            <person name="Cheshatsang Y."/>
            <person name="Chuda L."/>
            <person name="Citroen M."/>
            <person name="Collymore A."/>
            <person name="Cooke P."/>
            <person name="Costello M."/>
            <person name="D'Aco K."/>
            <person name="Daza R."/>
            <person name="De Haan G."/>
            <person name="DeGray S."/>
            <person name="DeMaso C."/>
            <person name="Dhargay N."/>
            <person name="Dooley K."/>
            <person name="Dooley E."/>
            <person name="Doricent M."/>
            <person name="Dorje P."/>
            <person name="Dorjee K."/>
            <person name="Dupes A."/>
            <person name="Elong R."/>
            <person name="Falk J."/>
            <person name="Farina A."/>
            <person name="Faro S."/>
            <person name="Ferguson D."/>
            <person name="Fisher S."/>
            <person name="Foley C.D."/>
            <person name="Franke A."/>
            <person name="Friedrich D."/>
            <person name="Gadbois L."/>
            <person name="Gearin G."/>
            <person name="Gearin C.R."/>
            <person name="Giannoukos G."/>
            <person name="Goode T."/>
            <person name="Graham J."/>
            <person name="Grandbois E."/>
            <person name="Grewal S."/>
            <person name="Gyaltsen K."/>
            <person name="Hafez N."/>
            <person name="Hagos B."/>
            <person name="Hall J."/>
            <person name="Henson C."/>
            <person name="Hollinger A."/>
            <person name="Honan T."/>
            <person name="Huard M.D."/>
            <person name="Hughes L."/>
            <person name="Hurhula B."/>
            <person name="Husby M.E."/>
            <person name="Kamat A."/>
            <person name="Kanga B."/>
            <person name="Kashin S."/>
            <person name="Khazanovich D."/>
            <person name="Kisner P."/>
            <person name="Lance K."/>
            <person name="Lara M."/>
            <person name="Lee W."/>
            <person name="Lennon N."/>
            <person name="Letendre F."/>
            <person name="LeVine R."/>
            <person name="Lipovsky A."/>
            <person name="Liu X."/>
            <person name="Liu J."/>
            <person name="Liu S."/>
            <person name="Lokyitsang T."/>
            <person name="Lokyitsang Y."/>
            <person name="Lubonja R."/>
            <person name="Lui A."/>
            <person name="MacDonald P."/>
            <person name="Magnisalis V."/>
            <person name="Maru K."/>
            <person name="Matthews C."/>
            <person name="McCusker W."/>
            <person name="McDonough S."/>
            <person name="Mehta T."/>
            <person name="Meldrim J."/>
            <person name="Meneus L."/>
            <person name="Mihai O."/>
            <person name="Mihalev A."/>
            <person name="Mihova T."/>
            <person name="Mittelman R."/>
            <person name="Mlenga V."/>
            <person name="Montmayeur A."/>
            <person name="Mulrain L."/>
            <person name="Navidi A."/>
            <person name="Naylor J."/>
            <person name="Negash T."/>
            <person name="Nguyen T."/>
            <person name="Nguyen N."/>
            <person name="Nicol R."/>
            <person name="Norbu C."/>
            <person name="Norbu N."/>
            <person name="Novod N."/>
            <person name="O'Neill B."/>
            <person name="Osman S."/>
            <person name="Markiewicz E."/>
            <person name="Oyono O.L."/>
            <person name="Patti C."/>
            <person name="Phunkhang P."/>
            <person name="Pierre F."/>
            <person name="Priest M."/>
            <person name="Raghuraman S."/>
            <person name="Rege F."/>
            <person name="Reyes R."/>
            <person name="Rise C."/>
            <person name="Rogov P."/>
            <person name="Ross K."/>
            <person name="Ryan E."/>
            <person name="Settipalli S."/>
            <person name="Shea T."/>
            <person name="Sherpa N."/>
            <person name="Shi L."/>
            <person name="Shih D."/>
            <person name="Sparrow T."/>
            <person name="Spaulding J."/>
            <person name="Stalker J."/>
            <person name="Stange-Thomann N."/>
            <person name="Stavropoulos S."/>
            <person name="Stone C."/>
            <person name="Strader C."/>
            <person name="Tesfaye S."/>
            <person name="Thomson T."/>
            <person name="Thoulutsang Y."/>
            <person name="Thoulutsang D."/>
            <person name="Topham K."/>
            <person name="Topping I."/>
            <person name="Tsamla T."/>
            <person name="Vassiliev H."/>
            <person name="Vo A."/>
            <person name="Wangchuk T."/>
            <person name="Wangdi T."/>
            <person name="Weiand M."/>
            <person name="Wilkinson J."/>
            <person name="Wilson A."/>
            <person name="Yadav S."/>
            <person name="Young G."/>
            <person name="Yu Q."/>
            <person name="Zembek L."/>
            <person name="Zhong D."/>
            <person name="Zimmer A."/>
            <person name="Zwirko Z."/>
            <person name="Jaffe D.B."/>
            <person name="Alvarez P."/>
            <person name="Brockman W."/>
            <person name="Butler J."/>
            <person name="Chin C."/>
            <person name="Gnerre S."/>
            <person name="Grabherr M."/>
            <person name="Kleber M."/>
            <person name="Mauceli E."/>
            <person name="MacCallum I."/>
        </authorList>
    </citation>
    <scope>NUCLEOTIDE SEQUENCE [LARGE SCALE GENOMIC DNA]</scope>
    <source>
        <strain evidence="16">Tucson 14024-0371.13</strain>
    </source>
</reference>
<dbReference type="EMBL" id="CH902617">
    <property type="protein sequence ID" value="KPU79458.1"/>
    <property type="molecule type" value="Genomic_DNA"/>
</dbReference>
<comment type="cofactor">
    <cofactor evidence="1 13">
        <name>heme</name>
        <dbReference type="ChEBI" id="CHEBI:30413"/>
    </cofactor>
</comment>
<dbReference type="InterPro" id="IPR050196">
    <property type="entry name" value="Cytochrome_P450_Monoox"/>
</dbReference>
<gene>
    <name evidence="15" type="primary">Dana\GF26806</name>
    <name evidence="15" type="ORF">GF26806</name>
</gene>
<dbReference type="InterPro" id="IPR036396">
    <property type="entry name" value="Cyt_P450_sf"/>
</dbReference>
<dbReference type="PANTHER" id="PTHR24291">
    <property type="entry name" value="CYTOCHROME P450 FAMILY 4"/>
    <property type="match status" value="1"/>
</dbReference>
<dbReference type="SMR" id="A0A0P9C7C4"/>
<evidence type="ECO:0000256" key="4">
    <source>
        <dbReference type="ARBA" id="ARBA00010617"/>
    </source>
</evidence>
<evidence type="ECO:0000256" key="14">
    <source>
        <dbReference type="RuleBase" id="RU000461"/>
    </source>
</evidence>
<dbReference type="GO" id="GO:0020037">
    <property type="term" value="F:heme binding"/>
    <property type="evidence" value="ECO:0007669"/>
    <property type="project" value="InterPro"/>
</dbReference>
<protein>
    <recommendedName>
        <fullName evidence="17">Cytochrome P450</fullName>
    </recommendedName>
</protein>
<evidence type="ECO:0000256" key="5">
    <source>
        <dbReference type="ARBA" id="ARBA00022617"/>
    </source>
</evidence>
<dbReference type="PRINTS" id="PR00463">
    <property type="entry name" value="EP450I"/>
</dbReference>
<dbReference type="InParanoid" id="A0A0P9C7C4"/>
<name>A0A0P9C7C4_DROAN</name>
<keyword evidence="9 14" id="KW-0560">Oxidoreductase</keyword>
<sequence>MDQILNETLRLIPPVPVVMREAKNDFRLSNGVLVPRGVAMTVDIFNTHRNKDVWGPSADTFNPDHFLSENIRDRHPYAFIPFSKGRRNCIGGRYALMSAKIALAKILRNYKLRTSFRYEDLVFIDNIGIKLDKLPLLDFHPRT</sequence>
<evidence type="ECO:0000256" key="11">
    <source>
        <dbReference type="ARBA" id="ARBA00023033"/>
    </source>
</evidence>
<evidence type="ECO:0000256" key="8">
    <source>
        <dbReference type="ARBA" id="ARBA00022848"/>
    </source>
</evidence>
<evidence type="ECO:0000256" key="6">
    <source>
        <dbReference type="ARBA" id="ARBA00022723"/>
    </source>
</evidence>
<keyword evidence="6 13" id="KW-0479">Metal-binding</keyword>
<dbReference type="OrthoDB" id="1470350at2759"/>
<dbReference type="GO" id="GO:0016705">
    <property type="term" value="F:oxidoreductase activity, acting on paired donors, with incorporation or reduction of molecular oxygen"/>
    <property type="evidence" value="ECO:0007669"/>
    <property type="project" value="InterPro"/>
</dbReference>
<evidence type="ECO:0000256" key="3">
    <source>
        <dbReference type="ARBA" id="ARBA00004406"/>
    </source>
</evidence>
<keyword evidence="8" id="KW-0492">Microsome</keyword>
<dbReference type="AlphaFoldDB" id="A0A0P9C7C4"/>
<dbReference type="InterPro" id="IPR017972">
    <property type="entry name" value="Cyt_P450_CS"/>
</dbReference>
<organism evidence="15 16">
    <name type="scientific">Drosophila ananassae</name>
    <name type="common">Fruit fly</name>
    <dbReference type="NCBI Taxonomy" id="7217"/>
    <lineage>
        <taxon>Eukaryota</taxon>
        <taxon>Metazoa</taxon>
        <taxon>Ecdysozoa</taxon>
        <taxon>Arthropoda</taxon>
        <taxon>Hexapoda</taxon>
        <taxon>Insecta</taxon>
        <taxon>Pterygota</taxon>
        <taxon>Neoptera</taxon>
        <taxon>Endopterygota</taxon>
        <taxon>Diptera</taxon>
        <taxon>Brachycera</taxon>
        <taxon>Muscomorpha</taxon>
        <taxon>Ephydroidea</taxon>
        <taxon>Drosophilidae</taxon>
        <taxon>Drosophila</taxon>
        <taxon>Sophophora</taxon>
    </lineage>
</organism>
<dbReference type="InterPro" id="IPR001128">
    <property type="entry name" value="Cyt_P450"/>
</dbReference>
<dbReference type="PANTHER" id="PTHR24291:SF194">
    <property type="entry name" value="CYTOCHROME P450 FAMILY"/>
    <property type="match status" value="1"/>
</dbReference>
<dbReference type="PROSITE" id="PS00086">
    <property type="entry name" value="CYTOCHROME_P450"/>
    <property type="match status" value="1"/>
</dbReference>
<evidence type="ECO:0000256" key="7">
    <source>
        <dbReference type="ARBA" id="ARBA00022824"/>
    </source>
</evidence>
<dbReference type="GO" id="GO:0005789">
    <property type="term" value="C:endoplasmic reticulum membrane"/>
    <property type="evidence" value="ECO:0007669"/>
    <property type="project" value="UniProtKB-SubCell"/>
</dbReference>
<keyword evidence="12" id="KW-0472">Membrane</keyword>
<dbReference type="SUPFAM" id="SSF48264">
    <property type="entry name" value="Cytochrome P450"/>
    <property type="match status" value="1"/>
</dbReference>
<keyword evidence="16" id="KW-1185">Reference proteome</keyword>
<dbReference type="Gene3D" id="1.10.630.10">
    <property type="entry name" value="Cytochrome P450"/>
    <property type="match status" value="1"/>
</dbReference>
<dbReference type="PRINTS" id="PR00385">
    <property type="entry name" value="P450"/>
</dbReference>
<dbReference type="GO" id="GO:0005506">
    <property type="term" value="F:iron ion binding"/>
    <property type="evidence" value="ECO:0007669"/>
    <property type="project" value="InterPro"/>
</dbReference>
<evidence type="ECO:0000256" key="1">
    <source>
        <dbReference type="ARBA" id="ARBA00001971"/>
    </source>
</evidence>
<dbReference type="InterPro" id="IPR002401">
    <property type="entry name" value="Cyt_P450_E_grp-I"/>
</dbReference>
<evidence type="ECO:0000256" key="12">
    <source>
        <dbReference type="ARBA" id="ARBA00023136"/>
    </source>
</evidence>
<accession>A0A0P9C7C4</accession>
<comment type="similarity">
    <text evidence="4 14">Belongs to the cytochrome P450 family.</text>
</comment>
<evidence type="ECO:0000256" key="2">
    <source>
        <dbReference type="ARBA" id="ARBA00004174"/>
    </source>
</evidence>
<keyword evidence="7" id="KW-0256">Endoplasmic reticulum</keyword>
<evidence type="ECO:0008006" key="17">
    <source>
        <dbReference type="Google" id="ProtNLM"/>
    </source>
</evidence>
<evidence type="ECO:0000256" key="9">
    <source>
        <dbReference type="ARBA" id="ARBA00023002"/>
    </source>
</evidence>
<feature type="binding site" description="axial binding residue" evidence="13">
    <location>
        <position position="89"/>
    </location>
    <ligand>
        <name>heme</name>
        <dbReference type="ChEBI" id="CHEBI:30413"/>
    </ligand>
    <ligandPart>
        <name>Fe</name>
        <dbReference type="ChEBI" id="CHEBI:18248"/>
    </ligandPart>
</feature>
<proteinExistence type="inferred from homology"/>
<evidence type="ECO:0000256" key="13">
    <source>
        <dbReference type="PIRSR" id="PIRSR602401-1"/>
    </source>
</evidence>
<dbReference type="STRING" id="7217.A0A0P9C7C4"/>
<evidence type="ECO:0000313" key="16">
    <source>
        <dbReference type="Proteomes" id="UP000007801"/>
    </source>
</evidence>
<comment type="subcellular location">
    <subcellularLocation>
        <location evidence="3">Endoplasmic reticulum membrane</location>
        <topology evidence="3">Peripheral membrane protein</topology>
    </subcellularLocation>
    <subcellularLocation>
        <location evidence="2">Microsome membrane</location>
        <topology evidence="2">Peripheral membrane protein</topology>
    </subcellularLocation>
</comment>
<dbReference type="GO" id="GO:0004497">
    <property type="term" value="F:monooxygenase activity"/>
    <property type="evidence" value="ECO:0007669"/>
    <property type="project" value="UniProtKB-KW"/>
</dbReference>
<dbReference type="Proteomes" id="UP000007801">
    <property type="component" value="Unassembled WGS sequence"/>
</dbReference>
<keyword evidence="11 14" id="KW-0503">Monooxygenase</keyword>
<dbReference type="Pfam" id="PF00067">
    <property type="entry name" value="p450"/>
    <property type="match status" value="1"/>
</dbReference>
<keyword evidence="5 13" id="KW-0349">Heme</keyword>